<evidence type="ECO:0000313" key="3">
    <source>
        <dbReference type="Proteomes" id="UP000800094"/>
    </source>
</evidence>
<dbReference type="Gene3D" id="3.80.10.10">
    <property type="entry name" value="Ribonuclease Inhibitor"/>
    <property type="match status" value="1"/>
</dbReference>
<dbReference type="AlphaFoldDB" id="A0A6A6IWK9"/>
<dbReference type="RefSeq" id="XP_033689843.1">
    <property type="nucleotide sequence ID" value="XM_033832708.1"/>
</dbReference>
<protein>
    <submittedName>
        <fullName evidence="2">Uncharacterized protein</fullName>
    </submittedName>
</protein>
<feature type="compositionally biased region" description="Basic residues" evidence="1">
    <location>
        <begin position="1"/>
        <end position="13"/>
    </location>
</feature>
<dbReference type="OrthoDB" id="3767034at2759"/>
<evidence type="ECO:0000313" key="2">
    <source>
        <dbReference type="EMBL" id="KAF2254839.1"/>
    </source>
</evidence>
<proteinExistence type="predicted"/>
<dbReference type="EMBL" id="ML987190">
    <property type="protein sequence ID" value="KAF2254839.1"/>
    <property type="molecule type" value="Genomic_DNA"/>
</dbReference>
<gene>
    <name evidence="2" type="ORF">BU26DRAFT_559489</name>
</gene>
<reference evidence="2" key="1">
    <citation type="journal article" date="2020" name="Stud. Mycol.">
        <title>101 Dothideomycetes genomes: a test case for predicting lifestyles and emergence of pathogens.</title>
        <authorList>
            <person name="Haridas S."/>
            <person name="Albert R."/>
            <person name="Binder M."/>
            <person name="Bloem J."/>
            <person name="Labutti K."/>
            <person name="Salamov A."/>
            <person name="Andreopoulos B."/>
            <person name="Baker S."/>
            <person name="Barry K."/>
            <person name="Bills G."/>
            <person name="Bluhm B."/>
            <person name="Cannon C."/>
            <person name="Castanera R."/>
            <person name="Culley D."/>
            <person name="Daum C."/>
            <person name="Ezra D."/>
            <person name="Gonzalez J."/>
            <person name="Henrissat B."/>
            <person name="Kuo A."/>
            <person name="Liang C."/>
            <person name="Lipzen A."/>
            <person name="Lutzoni F."/>
            <person name="Magnuson J."/>
            <person name="Mondo S."/>
            <person name="Nolan M."/>
            <person name="Ohm R."/>
            <person name="Pangilinan J."/>
            <person name="Park H.-J."/>
            <person name="Ramirez L."/>
            <person name="Alfaro M."/>
            <person name="Sun H."/>
            <person name="Tritt A."/>
            <person name="Yoshinaga Y."/>
            <person name="Zwiers L.-H."/>
            <person name="Turgeon B."/>
            <person name="Goodwin S."/>
            <person name="Spatafora J."/>
            <person name="Crous P."/>
            <person name="Grigoriev I."/>
        </authorList>
    </citation>
    <scope>NUCLEOTIDE SEQUENCE</scope>
    <source>
        <strain evidence="2">CBS 122368</strain>
    </source>
</reference>
<evidence type="ECO:0000256" key="1">
    <source>
        <dbReference type="SAM" id="MobiDB-lite"/>
    </source>
</evidence>
<dbReference type="InterPro" id="IPR032675">
    <property type="entry name" value="LRR_dom_sf"/>
</dbReference>
<dbReference type="SUPFAM" id="SSF52047">
    <property type="entry name" value="RNI-like"/>
    <property type="match status" value="1"/>
</dbReference>
<sequence>MAKRKTSKQKQRGKTANSVSRKLPRISNHGHQPNSHEAADYLSGLPHELLLKILKAIPDQAATYKSCQTYLSLSLTCRSLNRVTTELLYDTYNHRWDKTSTNFIGTIIKRPDLASLVKGIKEIGPYKEGWAPPSPLYCPYERSKEDIKPIAAAIRSLGIPGPDTWIQLFQLGADVHFNLEAALLVCYSHNVQSLSVNSAPGLISSIPADGDDPFYLLRKPPDSLIPIMYAARGLPYGRVHQFKSLKRLKINMSGMHVHSVSCVLQLPSLRELILGPCQEFDVDDRPTIRDYDEANISWACSPGSSNVVTLRFEESFLYYETLVNFITSCRSLKTLGFPPPLTGAEEFMQLLLRRHPGLENLRIEDCCCLLLEAGRETVGLLPDFRNLKYLETPLEFMEAAHDDAVCGFSQDDSLGVEQPKLALSDFLPSSLETLFLSSLWFTAEEQQEPLTGHLARLLEGTISALPKLGTVALDYTGDYFGSGGFDCNFCAVAELFQKRGLRFEYSMGFPKPLPSQWEAQLGVVRARHGHEAAELERRMWHKPNRNLRLESIVPASLDKSRDSYVISEEGVDSGN</sequence>
<keyword evidence="3" id="KW-1185">Reference proteome</keyword>
<name>A0A6A6IWK9_9PLEO</name>
<dbReference type="Proteomes" id="UP000800094">
    <property type="component" value="Unassembled WGS sequence"/>
</dbReference>
<feature type="region of interest" description="Disordered" evidence="1">
    <location>
        <begin position="1"/>
        <end position="39"/>
    </location>
</feature>
<organism evidence="2 3">
    <name type="scientific">Trematosphaeria pertusa</name>
    <dbReference type="NCBI Taxonomy" id="390896"/>
    <lineage>
        <taxon>Eukaryota</taxon>
        <taxon>Fungi</taxon>
        <taxon>Dikarya</taxon>
        <taxon>Ascomycota</taxon>
        <taxon>Pezizomycotina</taxon>
        <taxon>Dothideomycetes</taxon>
        <taxon>Pleosporomycetidae</taxon>
        <taxon>Pleosporales</taxon>
        <taxon>Massarineae</taxon>
        <taxon>Trematosphaeriaceae</taxon>
        <taxon>Trematosphaeria</taxon>
    </lineage>
</organism>
<dbReference type="GeneID" id="54586038"/>
<accession>A0A6A6IWK9</accession>